<dbReference type="PANTHER" id="PTHR30441">
    <property type="entry name" value="DUF748 DOMAIN-CONTAINING PROTEIN"/>
    <property type="match status" value="1"/>
</dbReference>
<feature type="region of interest" description="Disordered" evidence="1">
    <location>
        <begin position="392"/>
        <end position="426"/>
    </location>
</feature>
<evidence type="ECO:0000256" key="1">
    <source>
        <dbReference type="SAM" id="MobiDB-lite"/>
    </source>
</evidence>
<dbReference type="Pfam" id="PF05170">
    <property type="entry name" value="AsmA"/>
    <property type="match status" value="1"/>
</dbReference>
<evidence type="ECO:0000313" key="5">
    <source>
        <dbReference type="Proteomes" id="UP000242847"/>
    </source>
</evidence>
<dbReference type="Proteomes" id="UP000242847">
    <property type="component" value="Unassembled WGS sequence"/>
</dbReference>
<dbReference type="GO" id="GO:0005886">
    <property type="term" value="C:plasma membrane"/>
    <property type="evidence" value="ECO:0007669"/>
    <property type="project" value="TreeGrafter"/>
</dbReference>
<evidence type="ECO:0000259" key="3">
    <source>
        <dbReference type="Pfam" id="PF05170"/>
    </source>
</evidence>
<feature type="transmembrane region" description="Helical" evidence="2">
    <location>
        <begin position="7"/>
        <end position="26"/>
    </location>
</feature>
<keyword evidence="2" id="KW-0812">Transmembrane</keyword>
<gene>
    <name evidence="4" type="ORF">BXT89_13540</name>
</gene>
<dbReference type="GO" id="GO:0090313">
    <property type="term" value="P:regulation of protein targeting to membrane"/>
    <property type="evidence" value="ECO:0007669"/>
    <property type="project" value="TreeGrafter"/>
</dbReference>
<sequence length="725" mass="77038">MKSVVKVLGLVVGAIALLLIAALFFLTRLFDPNDYKDDIREAAREQANIELALDGDIGWSLFPWLGLELKDVGVAPVDNPAQPLAKVGTLGLGVKVLPLLRRQVRMSDVILDDVQLQLVRNDQGVGNWETVGPQDSAAAEQGSDAGAEAQTQNDDGNEPLQITVESVQVTNASVHYEDRQTGQILSLDEANLTTGALIPGEPFDVSFLGLLTLDQPAMRVRMDLKTVATLQPGEQRYLLSGVDLKVDASGEPFGGRAVNLQLQGDGLVDLAEQVAELTQLRLSLADMRATGQLKVSDLDSEPQLAGRLDVAAFDARDLLRDLGQTLPDMADPGALSSVALSANLAGGASSLMLNDLQLALDGFALQGSLGLADFERQALRFDLAGDNLNLDNYLPPSAEGEGSSSGSAGSGGSRSQSAPEPWNDDDVLPLDTLARLDVDGKLALQQVTLTGQTIKPFNMAVRARDGVVRLTQLDGGIFGGSFSASGSIDTRKTPVGSGLKAQLKGIDSAAAQQAYEVPQQVSGLLDMNLDVTAGGNSLRRWMNTLNGNASFKVTDGALLGVNLEQQVCRAIALANRKSLSGERGSENTPFEQLDGSFTIRNGVVANRDLVVDLPGLAGKGKGDINLPEQRLDYSIGLLLEGDRSEMPDEACQVNERYADIEWPIRCQGYLHNAGSSCGVDSEGVGKIAAKLVGNEVQRKLEERIDDSLGDKAPELRDAIKGLFSR</sequence>
<feature type="compositionally biased region" description="Low complexity" evidence="1">
    <location>
        <begin position="397"/>
        <end position="407"/>
    </location>
</feature>
<dbReference type="STRING" id="254161.SAMN05216256_12275"/>
<evidence type="ECO:0000313" key="4">
    <source>
        <dbReference type="EMBL" id="ONM43277.1"/>
    </source>
</evidence>
<dbReference type="EMBL" id="MUBC01000031">
    <property type="protein sequence ID" value="ONM43277.1"/>
    <property type="molecule type" value="Genomic_DNA"/>
</dbReference>
<dbReference type="InterPro" id="IPR052894">
    <property type="entry name" value="AsmA-related"/>
</dbReference>
<name>A0A1S8DFV5_9GAMM</name>
<evidence type="ECO:0000256" key="2">
    <source>
        <dbReference type="SAM" id="Phobius"/>
    </source>
</evidence>
<reference evidence="4 5" key="1">
    <citation type="submission" date="2017-01" db="EMBL/GenBank/DDBJ databases">
        <title>Draft genome sequence of Pseudomonas pachastrellae type strain CCUG 46540T from a deep sea.</title>
        <authorList>
            <person name="Gomila M."/>
            <person name="Mulet M."/>
            <person name="Lalucat J."/>
            <person name="Garcia-Valdes E."/>
        </authorList>
    </citation>
    <scope>NUCLEOTIDE SEQUENCE [LARGE SCALE GENOMIC DNA]</scope>
    <source>
        <strain evidence="4 5">CCUG 46540</strain>
    </source>
</reference>
<dbReference type="InterPro" id="IPR007844">
    <property type="entry name" value="AsmA"/>
</dbReference>
<dbReference type="RefSeq" id="WP_169847290.1">
    <property type="nucleotide sequence ID" value="NZ_FOUD01000022.1"/>
</dbReference>
<keyword evidence="2" id="KW-1133">Transmembrane helix</keyword>
<dbReference type="AlphaFoldDB" id="A0A1S8DFV5"/>
<feature type="domain" description="AsmA" evidence="3">
    <location>
        <begin position="1"/>
        <end position="609"/>
    </location>
</feature>
<keyword evidence="2" id="KW-0472">Membrane</keyword>
<keyword evidence="5" id="KW-1185">Reference proteome</keyword>
<proteinExistence type="predicted"/>
<dbReference type="PANTHER" id="PTHR30441:SF4">
    <property type="entry name" value="PROTEIN ASMA"/>
    <property type="match status" value="1"/>
</dbReference>
<accession>A0A1S8DFV5</accession>
<protein>
    <recommendedName>
        <fullName evidence="3">AsmA domain-containing protein</fullName>
    </recommendedName>
</protein>
<feature type="region of interest" description="Disordered" evidence="1">
    <location>
        <begin position="127"/>
        <end position="157"/>
    </location>
</feature>
<comment type="caution">
    <text evidence="4">The sequence shown here is derived from an EMBL/GenBank/DDBJ whole genome shotgun (WGS) entry which is preliminary data.</text>
</comment>
<organism evidence="4 5">
    <name type="scientific">Halopseudomonas pachastrellae</name>
    <dbReference type="NCBI Taxonomy" id="254161"/>
    <lineage>
        <taxon>Bacteria</taxon>
        <taxon>Pseudomonadati</taxon>
        <taxon>Pseudomonadota</taxon>
        <taxon>Gammaproteobacteria</taxon>
        <taxon>Pseudomonadales</taxon>
        <taxon>Pseudomonadaceae</taxon>
        <taxon>Halopseudomonas</taxon>
    </lineage>
</organism>